<dbReference type="PANTHER" id="PTHR43537">
    <property type="entry name" value="TRANSCRIPTIONAL REGULATOR, GNTR FAMILY"/>
    <property type="match status" value="1"/>
</dbReference>
<dbReference type="SMART" id="SM00895">
    <property type="entry name" value="FCD"/>
    <property type="match status" value="1"/>
</dbReference>
<dbReference type="InterPro" id="IPR036388">
    <property type="entry name" value="WH-like_DNA-bd_sf"/>
</dbReference>
<dbReference type="InterPro" id="IPR036390">
    <property type="entry name" value="WH_DNA-bd_sf"/>
</dbReference>
<dbReference type="Pfam" id="PF00392">
    <property type="entry name" value="GntR"/>
    <property type="match status" value="1"/>
</dbReference>
<dbReference type="GO" id="GO:0003700">
    <property type="term" value="F:DNA-binding transcription factor activity"/>
    <property type="evidence" value="ECO:0007669"/>
    <property type="project" value="InterPro"/>
</dbReference>
<evidence type="ECO:0000259" key="4">
    <source>
        <dbReference type="PROSITE" id="PS50949"/>
    </source>
</evidence>
<keyword evidence="1" id="KW-0805">Transcription regulation</keyword>
<dbReference type="SUPFAM" id="SSF46785">
    <property type="entry name" value="Winged helix' DNA-binding domain"/>
    <property type="match status" value="1"/>
</dbReference>
<feature type="domain" description="HTH gntR-type" evidence="4">
    <location>
        <begin position="9"/>
        <end position="76"/>
    </location>
</feature>
<reference evidence="5" key="1">
    <citation type="submission" date="2019-08" db="EMBL/GenBank/DDBJ databases">
        <authorList>
            <person name="Kucharzyk K."/>
            <person name="Murdoch R.W."/>
            <person name="Higgins S."/>
            <person name="Loffler F."/>
        </authorList>
    </citation>
    <scope>NUCLEOTIDE SEQUENCE</scope>
</reference>
<dbReference type="PANTHER" id="PTHR43537:SF5">
    <property type="entry name" value="UXU OPERON TRANSCRIPTIONAL REGULATOR"/>
    <property type="match status" value="1"/>
</dbReference>
<keyword evidence="3" id="KW-0804">Transcription</keyword>
<organism evidence="5">
    <name type="scientific">bioreactor metagenome</name>
    <dbReference type="NCBI Taxonomy" id="1076179"/>
    <lineage>
        <taxon>unclassified sequences</taxon>
        <taxon>metagenomes</taxon>
        <taxon>ecological metagenomes</taxon>
    </lineage>
</organism>
<dbReference type="PRINTS" id="PR00035">
    <property type="entry name" value="HTHGNTR"/>
</dbReference>
<comment type="caution">
    <text evidence="5">The sequence shown here is derived from an EMBL/GenBank/DDBJ whole genome shotgun (WGS) entry which is preliminary data.</text>
</comment>
<dbReference type="GO" id="GO:0003677">
    <property type="term" value="F:DNA binding"/>
    <property type="evidence" value="ECO:0007669"/>
    <property type="project" value="UniProtKB-KW"/>
</dbReference>
<sequence length="242" mass="27889">MKFAKIDRSSVTEQIIEYLKDQIFKQKLKPGQQLPSEENLALQLGVGRGTVREALRVLVYLGLIERRNKSTYVTSIASSNNLMEGFLDRIHKHRDVEKIIEVRRIIEPEAAALAAENATAEELEKIGWHLAKMEETADNYKEFIVHDEDYHRAIFSACGNHILLEINSSIQHYMHQNQELVVKLRPGIIPHSLDYHRKVFKGIKEGKADEVRKIMRDHIDNIENEMKQIIKSGAGLKVEEQE</sequence>
<dbReference type="Pfam" id="PF07729">
    <property type="entry name" value="FCD"/>
    <property type="match status" value="1"/>
</dbReference>
<dbReference type="AlphaFoldDB" id="A0A644SZ28"/>
<evidence type="ECO:0000256" key="1">
    <source>
        <dbReference type="ARBA" id="ARBA00023015"/>
    </source>
</evidence>
<gene>
    <name evidence="5" type="primary">lldR_1</name>
    <name evidence="5" type="ORF">SDC9_05439</name>
</gene>
<dbReference type="InterPro" id="IPR000524">
    <property type="entry name" value="Tscrpt_reg_HTH_GntR"/>
</dbReference>
<evidence type="ECO:0000256" key="3">
    <source>
        <dbReference type="ARBA" id="ARBA00023163"/>
    </source>
</evidence>
<dbReference type="SUPFAM" id="SSF48008">
    <property type="entry name" value="GntR ligand-binding domain-like"/>
    <property type="match status" value="1"/>
</dbReference>
<dbReference type="Gene3D" id="1.10.10.10">
    <property type="entry name" value="Winged helix-like DNA-binding domain superfamily/Winged helix DNA-binding domain"/>
    <property type="match status" value="1"/>
</dbReference>
<dbReference type="InterPro" id="IPR008920">
    <property type="entry name" value="TF_FadR/GntR_C"/>
</dbReference>
<dbReference type="EMBL" id="VSSQ01000010">
    <property type="protein sequence ID" value="MPL59883.1"/>
    <property type="molecule type" value="Genomic_DNA"/>
</dbReference>
<dbReference type="Gene3D" id="1.20.120.530">
    <property type="entry name" value="GntR ligand-binding domain-like"/>
    <property type="match status" value="1"/>
</dbReference>
<name>A0A644SZ28_9ZZZZ</name>
<proteinExistence type="predicted"/>
<dbReference type="PROSITE" id="PS50949">
    <property type="entry name" value="HTH_GNTR"/>
    <property type="match status" value="1"/>
</dbReference>
<protein>
    <submittedName>
        <fullName evidence="5">Putative L-lactate dehydrogenase operon regulatory protein</fullName>
    </submittedName>
</protein>
<evidence type="ECO:0000313" key="5">
    <source>
        <dbReference type="EMBL" id="MPL59883.1"/>
    </source>
</evidence>
<accession>A0A644SZ28</accession>
<evidence type="ECO:0000256" key="2">
    <source>
        <dbReference type="ARBA" id="ARBA00023125"/>
    </source>
</evidence>
<dbReference type="CDD" id="cd07377">
    <property type="entry name" value="WHTH_GntR"/>
    <property type="match status" value="1"/>
</dbReference>
<dbReference type="SMART" id="SM00345">
    <property type="entry name" value="HTH_GNTR"/>
    <property type="match status" value="1"/>
</dbReference>
<keyword evidence="2" id="KW-0238">DNA-binding</keyword>
<dbReference type="InterPro" id="IPR011711">
    <property type="entry name" value="GntR_C"/>
</dbReference>